<feature type="compositionally biased region" description="Basic and acidic residues" evidence="1">
    <location>
        <begin position="285"/>
        <end position="295"/>
    </location>
</feature>
<feature type="region of interest" description="Disordered" evidence="1">
    <location>
        <begin position="269"/>
        <end position="295"/>
    </location>
</feature>
<dbReference type="EMBL" id="JBHTCS010000021">
    <property type="protein sequence ID" value="MFC7449701.1"/>
    <property type="molecule type" value="Genomic_DNA"/>
</dbReference>
<evidence type="ECO:0000313" key="2">
    <source>
        <dbReference type="EMBL" id="MFC7449701.1"/>
    </source>
</evidence>
<name>A0ABW2S0S2_9NOCA</name>
<gene>
    <name evidence="2" type="ORF">ACFQS9_17535</name>
</gene>
<proteinExistence type="predicted"/>
<reference evidence="3" key="1">
    <citation type="journal article" date="2019" name="Int. J. Syst. Evol. Microbiol.">
        <title>The Global Catalogue of Microorganisms (GCM) 10K type strain sequencing project: providing services to taxonomists for standard genome sequencing and annotation.</title>
        <authorList>
            <consortium name="The Broad Institute Genomics Platform"/>
            <consortium name="The Broad Institute Genome Sequencing Center for Infectious Disease"/>
            <person name="Wu L."/>
            <person name="Ma J."/>
        </authorList>
    </citation>
    <scope>NUCLEOTIDE SEQUENCE [LARGE SCALE GENOMIC DNA]</scope>
    <source>
        <strain evidence="3">ICMP 19430</strain>
    </source>
</reference>
<sequence>MTETVERMLPLYEAKMIHQFDHRWATYENSTTRELTRSEKSDANQATQPRYWVDAGEVRDTLDEKWNRPWLFGWRDITRATDARTAICSPFGPVAAPDGTLLMLPHDGAEDALILSAILSAFAFDFTVRQKVGGTHLKFFTMRQLPVISPEQLSTAPTWTGLRPLHEWIASRSFELTYTAWDMQSFAEDLGDTGAPFVWDPERRFLLRAELDAAFFHLYGVSREDADYILDTFPIVRRKDEEAHGEYRTKRVVLEIFDAMQHAADTGTAYDPILTPEPGKGLRHPMRESSDRAEA</sequence>
<dbReference type="Proteomes" id="UP001596484">
    <property type="component" value="Unassembled WGS sequence"/>
</dbReference>
<organism evidence="2 3">
    <name type="scientific">Rhodococcus daqingensis</name>
    <dbReference type="NCBI Taxonomy" id="2479363"/>
    <lineage>
        <taxon>Bacteria</taxon>
        <taxon>Bacillati</taxon>
        <taxon>Actinomycetota</taxon>
        <taxon>Actinomycetes</taxon>
        <taxon>Mycobacteriales</taxon>
        <taxon>Nocardiaceae</taxon>
        <taxon>Rhodococcus</taxon>
    </lineage>
</organism>
<protein>
    <submittedName>
        <fullName evidence="2">Uncharacterized protein</fullName>
    </submittedName>
</protein>
<dbReference type="RefSeq" id="WP_378406965.1">
    <property type="nucleotide sequence ID" value="NZ_JBHTCS010000021.1"/>
</dbReference>
<keyword evidence="3" id="KW-1185">Reference proteome</keyword>
<comment type="caution">
    <text evidence="2">The sequence shown here is derived from an EMBL/GenBank/DDBJ whole genome shotgun (WGS) entry which is preliminary data.</text>
</comment>
<accession>A0ABW2S0S2</accession>
<evidence type="ECO:0000256" key="1">
    <source>
        <dbReference type="SAM" id="MobiDB-lite"/>
    </source>
</evidence>
<evidence type="ECO:0000313" key="3">
    <source>
        <dbReference type="Proteomes" id="UP001596484"/>
    </source>
</evidence>